<dbReference type="GO" id="GO:0016705">
    <property type="term" value="F:oxidoreductase activity, acting on paired donors, with incorporation or reduction of molecular oxygen"/>
    <property type="evidence" value="ECO:0007669"/>
    <property type="project" value="InterPro"/>
</dbReference>
<dbReference type="Proteomes" id="UP000466345">
    <property type="component" value="Unassembled WGS sequence"/>
</dbReference>
<proteinExistence type="inferred from homology"/>
<name>A0A7K0CCS8_9ACTN</name>
<dbReference type="SUPFAM" id="SSF48264">
    <property type="entry name" value="Cytochrome P450"/>
    <property type="match status" value="1"/>
</dbReference>
<dbReference type="PRINTS" id="PR00385">
    <property type="entry name" value="P450"/>
</dbReference>
<dbReference type="PROSITE" id="PS00086">
    <property type="entry name" value="CYTOCHROME_P450"/>
    <property type="match status" value="1"/>
</dbReference>
<sequence length="504" mass="53830">MPASEARIPTDRAERYLAQLCTHTDKLSRTDPGHGHDLIPKSVGHGVIDFGDGRCTLSADDEHLVLRAEAADPRQLARIQEAFTHRLQTIARLTPLWRPVPDATEIALALLGPDGRADPYPLYAALHRAGPVSAVGGGTFLIGGYAAVNQVLRDPGFGLPDGPAGEPDALRSLSRSILRTNPPDHGRMRSLIAQVFTPRRIALLRPRIEAAVDVLLDRLGESTADGRTVDFMDAFAYQLPVTVICELLGVPPADRHRFRRLASDLTVALELSDDATRPAGPADEAARELAAYFAPLIAGRRAEPGGDDLVSALVAARDADDGRLSDEELLANLILLLVAGFETTTDLLGNGLAILLDRPDLAAAPAAGRIAAEGFVEEVLRYDSPVQLTTRVARAAGLTVAGVPVPEGSSVALLLGAANRDPARYPDADTFDPTRTDVRPLSFGAGPHICLGNNLARLEAVTAFPRLLTRFPALTPDPTTAPVRRDRLVLRGYQRLPVRRSAGG</sequence>
<dbReference type="CDD" id="cd20625">
    <property type="entry name" value="CYP164-like"/>
    <property type="match status" value="1"/>
</dbReference>
<evidence type="ECO:0000256" key="2">
    <source>
        <dbReference type="ARBA" id="ARBA00022617"/>
    </source>
</evidence>
<reference evidence="8 9" key="1">
    <citation type="submission" date="2019-10" db="EMBL/GenBank/DDBJ databases">
        <title>Streptomyces smaragdinus sp. nov. and Streptomyces fabii sp. nov., isolated from the gut of fungus growing-termite Macrotermes natalensis.</title>
        <authorList>
            <person name="Schwitalla J."/>
            <person name="Benndorf R."/>
            <person name="Martin K."/>
            <person name="De Beer W."/>
            <person name="Kaster A.-K."/>
            <person name="Vollmers J."/>
            <person name="Poulsen M."/>
            <person name="Beemelmanns C."/>
        </authorList>
    </citation>
    <scope>NUCLEOTIDE SEQUENCE [LARGE SCALE GENOMIC DNA]</scope>
    <source>
        <strain evidence="8 9">RB5</strain>
    </source>
</reference>
<dbReference type="InterPro" id="IPR014543">
    <property type="entry name" value="UCP028291"/>
</dbReference>
<evidence type="ECO:0000256" key="4">
    <source>
        <dbReference type="ARBA" id="ARBA00023002"/>
    </source>
</evidence>
<evidence type="ECO:0000256" key="1">
    <source>
        <dbReference type="ARBA" id="ARBA00010617"/>
    </source>
</evidence>
<dbReference type="InterPro" id="IPR017972">
    <property type="entry name" value="Cyt_P450_CS"/>
</dbReference>
<keyword evidence="9" id="KW-1185">Reference proteome</keyword>
<dbReference type="PRINTS" id="PR00359">
    <property type="entry name" value="BP450"/>
</dbReference>
<dbReference type="EMBL" id="WEGJ01000003">
    <property type="protein sequence ID" value="MQY11265.1"/>
    <property type="molecule type" value="Genomic_DNA"/>
</dbReference>
<dbReference type="Pfam" id="PF00067">
    <property type="entry name" value="p450"/>
    <property type="match status" value="2"/>
</dbReference>
<dbReference type="InterPro" id="IPR001128">
    <property type="entry name" value="Cyt_P450"/>
</dbReference>
<dbReference type="FunFam" id="1.10.630.10:FF:000018">
    <property type="entry name" value="Cytochrome P450 monooxygenase"/>
    <property type="match status" value="1"/>
</dbReference>
<dbReference type="PANTHER" id="PTHR46696">
    <property type="entry name" value="P450, PUTATIVE (EUROFUNG)-RELATED"/>
    <property type="match status" value="1"/>
</dbReference>
<evidence type="ECO:0000256" key="5">
    <source>
        <dbReference type="ARBA" id="ARBA00023004"/>
    </source>
</evidence>
<dbReference type="OrthoDB" id="5500002at2"/>
<dbReference type="Gene3D" id="1.10.630.10">
    <property type="entry name" value="Cytochrome P450"/>
    <property type="match status" value="1"/>
</dbReference>
<keyword evidence="3 7" id="KW-0479">Metal-binding</keyword>
<dbReference type="GO" id="GO:0020037">
    <property type="term" value="F:heme binding"/>
    <property type="evidence" value="ECO:0007669"/>
    <property type="project" value="InterPro"/>
</dbReference>
<comment type="similarity">
    <text evidence="1 7">Belongs to the cytochrome P450 family.</text>
</comment>
<dbReference type="PANTHER" id="PTHR46696:SF1">
    <property type="entry name" value="CYTOCHROME P450 YJIB-RELATED"/>
    <property type="match status" value="1"/>
</dbReference>
<evidence type="ECO:0000256" key="3">
    <source>
        <dbReference type="ARBA" id="ARBA00022723"/>
    </source>
</evidence>
<dbReference type="RefSeq" id="WP_153450547.1">
    <property type="nucleotide sequence ID" value="NZ_WEGJ01000003.1"/>
</dbReference>
<evidence type="ECO:0000256" key="6">
    <source>
        <dbReference type="ARBA" id="ARBA00023033"/>
    </source>
</evidence>
<accession>A0A7K0CCS8</accession>
<dbReference type="InterPro" id="IPR002397">
    <property type="entry name" value="Cyt_P450_B"/>
</dbReference>
<keyword evidence="4 7" id="KW-0560">Oxidoreductase</keyword>
<keyword evidence="5 7" id="KW-0408">Iron</keyword>
<organism evidence="8 9">
    <name type="scientific">Streptomyces smaragdinus</name>
    <dbReference type="NCBI Taxonomy" id="2585196"/>
    <lineage>
        <taxon>Bacteria</taxon>
        <taxon>Bacillati</taxon>
        <taxon>Actinomycetota</taxon>
        <taxon>Actinomycetes</taxon>
        <taxon>Kitasatosporales</taxon>
        <taxon>Streptomycetaceae</taxon>
        <taxon>Streptomyces</taxon>
    </lineage>
</organism>
<dbReference type="AlphaFoldDB" id="A0A7K0CCS8"/>
<dbReference type="Pfam" id="PF09981">
    <property type="entry name" value="DUF2218"/>
    <property type="match status" value="1"/>
</dbReference>
<dbReference type="GO" id="GO:0004497">
    <property type="term" value="F:monooxygenase activity"/>
    <property type="evidence" value="ECO:0007669"/>
    <property type="project" value="UniProtKB-KW"/>
</dbReference>
<dbReference type="Gene3D" id="3.30.310.50">
    <property type="entry name" value="Alpha-D-phosphohexomutase, C-terminal domain"/>
    <property type="match status" value="1"/>
</dbReference>
<dbReference type="InterPro" id="IPR036396">
    <property type="entry name" value="Cyt_P450_sf"/>
</dbReference>
<keyword evidence="2 7" id="KW-0349">Heme</keyword>
<evidence type="ECO:0000256" key="7">
    <source>
        <dbReference type="RuleBase" id="RU000461"/>
    </source>
</evidence>
<comment type="caution">
    <text evidence="8">The sequence shown here is derived from an EMBL/GenBank/DDBJ whole genome shotgun (WGS) entry which is preliminary data.</text>
</comment>
<evidence type="ECO:0000313" key="8">
    <source>
        <dbReference type="EMBL" id="MQY11265.1"/>
    </source>
</evidence>
<keyword evidence="6 7" id="KW-0503">Monooxygenase</keyword>
<evidence type="ECO:0008006" key="10">
    <source>
        <dbReference type="Google" id="ProtNLM"/>
    </source>
</evidence>
<evidence type="ECO:0000313" key="9">
    <source>
        <dbReference type="Proteomes" id="UP000466345"/>
    </source>
</evidence>
<gene>
    <name evidence="8" type="ORF">SRB5_13800</name>
</gene>
<protein>
    <recommendedName>
        <fullName evidence="10">Cytochrome P450</fullName>
    </recommendedName>
</protein>
<dbReference type="GO" id="GO:0005506">
    <property type="term" value="F:iron ion binding"/>
    <property type="evidence" value="ECO:0007669"/>
    <property type="project" value="InterPro"/>
</dbReference>